<comment type="caution">
    <text evidence="1">The sequence shown here is derived from an EMBL/GenBank/DDBJ whole genome shotgun (WGS) entry which is preliminary data.</text>
</comment>
<dbReference type="PANTHER" id="PTHR43861:SF6">
    <property type="entry name" value="METHYLTRANSFERASE TYPE 11"/>
    <property type="match status" value="1"/>
</dbReference>
<evidence type="ECO:0000313" key="1">
    <source>
        <dbReference type="EMBL" id="TXJ32788.1"/>
    </source>
</evidence>
<dbReference type="Pfam" id="PF13489">
    <property type="entry name" value="Methyltransf_23"/>
    <property type="match status" value="1"/>
</dbReference>
<sequence length="311" mass="36893">MNNINLNKKLCPLCEAEAKENNIVDIVENIWENNKNVYECSNCKLYFIDELSQSEIEFLYNSDFYARSNNIIYKFIDAKMKYARALNRFNYIKKFIKKTDNLNVLEIGASDGLLLSIFKKENFNVFGYELNENARKDALKKYDIKMKDDFLKDKNIDKNKYNIVIMSHILEHFTNPKYILNSIHNFTGGGVNDILFIEIPYTPNYKIVSKDDMKIFFETEHTVHFNEKNISLLMKECNFKILDICYNEYNINDNNLKKNIWLGKFDFKSLINFLYFISKICFNPKNAFIDYKISDNFNFGRNIRIIATKNN</sequence>
<organism evidence="1 2">
    <name type="scientific">Brachyspira aalborgi</name>
    <dbReference type="NCBI Taxonomy" id="29522"/>
    <lineage>
        <taxon>Bacteria</taxon>
        <taxon>Pseudomonadati</taxon>
        <taxon>Spirochaetota</taxon>
        <taxon>Spirochaetia</taxon>
        <taxon>Brachyspirales</taxon>
        <taxon>Brachyspiraceae</taxon>
        <taxon>Brachyspira</taxon>
    </lineage>
</organism>
<dbReference type="GO" id="GO:0008168">
    <property type="term" value="F:methyltransferase activity"/>
    <property type="evidence" value="ECO:0007669"/>
    <property type="project" value="UniProtKB-KW"/>
</dbReference>
<gene>
    <name evidence="1" type="ORF">EPJ71_04395</name>
</gene>
<dbReference type="SUPFAM" id="SSF53335">
    <property type="entry name" value="S-adenosyl-L-methionine-dependent methyltransferases"/>
    <property type="match status" value="1"/>
</dbReference>
<dbReference type="EMBL" id="SAXZ01000010">
    <property type="protein sequence ID" value="TXJ32788.1"/>
    <property type="molecule type" value="Genomic_DNA"/>
</dbReference>
<accession>A0ABY3KAC7</accession>
<reference evidence="1 2" key="1">
    <citation type="journal article" date="1992" name="Lakartidningen">
        <title>[Penicillin V and not amoxicillin is the first choice preparation in acute otitis].</title>
        <authorList>
            <person name="Kamme C."/>
            <person name="Lundgren K."/>
            <person name="Prellner K."/>
        </authorList>
    </citation>
    <scope>NUCLEOTIDE SEQUENCE [LARGE SCALE GENOMIC DNA]</scope>
    <source>
        <strain evidence="1 2">PC5099IV</strain>
    </source>
</reference>
<proteinExistence type="predicted"/>
<keyword evidence="2" id="KW-1185">Reference proteome</keyword>
<name>A0ABY3KAC7_9SPIR</name>
<dbReference type="GO" id="GO:0032259">
    <property type="term" value="P:methylation"/>
    <property type="evidence" value="ECO:0007669"/>
    <property type="project" value="UniProtKB-KW"/>
</dbReference>
<dbReference type="Proteomes" id="UP000322659">
    <property type="component" value="Unassembled WGS sequence"/>
</dbReference>
<keyword evidence="1" id="KW-0489">Methyltransferase</keyword>
<dbReference type="RefSeq" id="WP_147748415.1">
    <property type="nucleotide sequence ID" value="NZ_SAXZ01000010.1"/>
</dbReference>
<evidence type="ECO:0000313" key="2">
    <source>
        <dbReference type="Proteomes" id="UP000322659"/>
    </source>
</evidence>
<dbReference type="PANTHER" id="PTHR43861">
    <property type="entry name" value="TRANS-ACONITATE 2-METHYLTRANSFERASE-RELATED"/>
    <property type="match status" value="1"/>
</dbReference>
<dbReference type="InterPro" id="IPR029063">
    <property type="entry name" value="SAM-dependent_MTases_sf"/>
</dbReference>
<keyword evidence="1" id="KW-0808">Transferase</keyword>
<protein>
    <submittedName>
        <fullName evidence="1">Class I SAM-dependent methyltransferase</fullName>
    </submittedName>
</protein>
<dbReference type="Gene3D" id="3.40.50.150">
    <property type="entry name" value="Vaccinia Virus protein VP39"/>
    <property type="match status" value="1"/>
</dbReference>